<feature type="signal peptide" evidence="1">
    <location>
        <begin position="1"/>
        <end position="20"/>
    </location>
</feature>
<dbReference type="Pfam" id="PF01471">
    <property type="entry name" value="PG_binding_1"/>
    <property type="match status" value="2"/>
</dbReference>
<protein>
    <submittedName>
        <fullName evidence="3">Peptidoglycan-binding protein</fullName>
    </submittedName>
</protein>
<dbReference type="InterPro" id="IPR002477">
    <property type="entry name" value="Peptidoglycan-bd-like"/>
</dbReference>
<dbReference type="OrthoDB" id="8092964at2"/>
<feature type="chain" id="PRO_5017083416" evidence="1">
    <location>
        <begin position="21"/>
        <end position="555"/>
    </location>
</feature>
<gene>
    <name evidence="3" type="ORF">DU478_00080</name>
</gene>
<reference evidence="3 4" key="1">
    <citation type="submission" date="2018-07" db="EMBL/GenBank/DDBJ databases">
        <title>Thalassococcus profundi sp. nov., a marine bacterium isolated from deep seawater of Okinawa Trough.</title>
        <authorList>
            <person name="Yu M."/>
        </authorList>
    </citation>
    <scope>NUCLEOTIDE SEQUENCE [LARGE SCALE GENOMIC DNA]</scope>
    <source>
        <strain evidence="3 4">WRAS1</strain>
    </source>
</reference>
<dbReference type="RefSeq" id="WP_114508897.1">
    <property type="nucleotide sequence ID" value="NZ_QPMK01000001.1"/>
</dbReference>
<dbReference type="Gene3D" id="1.10.101.10">
    <property type="entry name" value="PGBD-like superfamily/PGBD"/>
    <property type="match status" value="2"/>
</dbReference>
<sequence length="555" mass="60767">MKTLLRVTCLCLGFAGMAHAEGDALIVDTSESSMFGRLTGSSDLSAATADLRRQNVDVVSLVDAGASDLRDGLRQFLDGLDAETERAVVILSGRFAHSATDTYFLSADAAEETDLGSVLDTAIPLSQMLAVLSAYPGQALLVLGEGETELSDARFLRAGVADDLDLPQGVSLLRGLPEDVARLVRRDLAVPERTLLAAARSRGLSVDGYAPEDWVFLPAPPAEGDIVAAPDPVPQPDLADQQLWDEVTARDELEGYRNYLSAFPEGQHANAARQRIRAIQDDPLRDARRAEERLELSRDARREIQRDLSLLDYNTRGIDGIFGPGTRGAVKAWQDENDFAATGFLDTEMIARLDGQAERRAAEIEEEAQRRQAETERLDRAYWEETGAQGDLPGLRAYLERYPDGVFAELAQSRVDAIESERRDAAAARDRQAWNAAREVGSVQAYRSYLADFPDGAFAGEAQERIAEQQQGVEQREATAQAAAQEAALGLNAISRRLAENRLEALGLKPGAVDGQFDDRTRRAIRRYQDARQLQVTGYLDQATVVRLLADSLLR</sequence>
<evidence type="ECO:0000313" key="4">
    <source>
        <dbReference type="Proteomes" id="UP000253977"/>
    </source>
</evidence>
<dbReference type="InterPro" id="IPR036365">
    <property type="entry name" value="PGBD-like_sf"/>
</dbReference>
<keyword evidence="4" id="KW-1185">Reference proteome</keyword>
<dbReference type="AlphaFoldDB" id="A0A369TRK6"/>
<proteinExistence type="predicted"/>
<dbReference type="Proteomes" id="UP000253977">
    <property type="component" value="Unassembled WGS sequence"/>
</dbReference>
<organism evidence="3 4">
    <name type="scientific">Thalassococcus profundi</name>
    <dbReference type="NCBI Taxonomy" id="2282382"/>
    <lineage>
        <taxon>Bacteria</taxon>
        <taxon>Pseudomonadati</taxon>
        <taxon>Pseudomonadota</taxon>
        <taxon>Alphaproteobacteria</taxon>
        <taxon>Rhodobacterales</taxon>
        <taxon>Roseobacteraceae</taxon>
        <taxon>Thalassococcus</taxon>
    </lineage>
</organism>
<name>A0A369TRK6_9RHOB</name>
<evidence type="ECO:0000259" key="2">
    <source>
        <dbReference type="Pfam" id="PF01471"/>
    </source>
</evidence>
<keyword evidence="1" id="KW-0732">Signal</keyword>
<dbReference type="EMBL" id="QPMK01000001">
    <property type="protein sequence ID" value="RDD67919.1"/>
    <property type="molecule type" value="Genomic_DNA"/>
</dbReference>
<accession>A0A369TRK6</accession>
<comment type="caution">
    <text evidence="3">The sequence shown here is derived from an EMBL/GenBank/DDBJ whole genome shotgun (WGS) entry which is preliminary data.</text>
</comment>
<feature type="domain" description="Peptidoglycan binding-like" evidence="2">
    <location>
        <begin position="497"/>
        <end position="548"/>
    </location>
</feature>
<dbReference type="SUPFAM" id="SSF47090">
    <property type="entry name" value="PGBD-like"/>
    <property type="match status" value="2"/>
</dbReference>
<dbReference type="InterPro" id="IPR036366">
    <property type="entry name" value="PGBDSf"/>
</dbReference>
<evidence type="ECO:0000313" key="3">
    <source>
        <dbReference type="EMBL" id="RDD67919.1"/>
    </source>
</evidence>
<feature type="domain" description="Peptidoglycan binding-like" evidence="2">
    <location>
        <begin position="298"/>
        <end position="353"/>
    </location>
</feature>
<evidence type="ECO:0000256" key="1">
    <source>
        <dbReference type="SAM" id="SignalP"/>
    </source>
</evidence>